<sequence length="118" mass="11347">MRLGTMRASTRTEPELAIAGSTSEGERGVVTGPPATSLSGFGGLGLDGIMGSEDSEGVGASPLGEGRRGEMSGDNVGNGESGSGAAGRVAGAAGVVTGDESGASGRDAGAAEMVEMWS</sequence>
<dbReference type="AlphaFoldDB" id="A0A2I0KPW0"/>
<dbReference type="GeneID" id="116188320"/>
<evidence type="ECO:0000313" key="1">
    <source>
        <dbReference type="EMBL" id="PKI70524.1"/>
    </source>
</evidence>
<evidence type="ECO:0000313" key="2">
    <source>
        <dbReference type="Proteomes" id="UP000233551"/>
    </source>
</evidence>
<dbReference type="OrthoDB" id="1693754at2759"/>
<reference evidence="1 2" key="1">
    <citation type="submission" date="2017-11" db="EMBL/GenBank/DDBJ databases">
        <title>De-novo sequencing of pomegranate (Punica granatum L.) genome.</title>
        <authorList>
            <person name="Akparov Z."/>
            <person name="Amiraslanov A."/>
            <person name="Hajiyeva S."/>
            <person name="Abbasov M."/>
            <person name="Kaur K."/>
            <person name="Hamwieh A."/>
            <person name="Solovyev V."/>
            <person name="Salamov A."/>
            <person name="Braich B."/>
            <person name="Kosarev P."/>
            <person name="Mahmoud A."/>
            <person name="Hajiyev E."/>
            <person name="Babayeva S."/>
            <person name="Izzatullayeva V."/>
            <person name="Mammadov A."/>
            <person name="Mammadov A."/>
            <person name="Sharifova S."/>
            <person name="Ojaghi J."/>
            <person name="Eynullazada K."/>
            <person name="Bayramov B."/>
            <person name="Abdulazimova A."/>
            <person name="Shahmuradov I."/>
        </authorList>
    </citation>
    <scope>NUCLEOTIDE SEQUENCE [LARGE SCALE GENOMIC DNA]</scope>
    <source>
        <strain evidence="2">cv. AG2017</strain>
        <tissue evidence="1">Leaf</tissue>
    </source>
</reference>
<gene>
    <name evidence="1" type="ORF">CRG98_009029</name>
</gene>
<protein>
    <submittedName>
        <fullName evidence="1">Uncharacterized protein</fullName>
    </submittedName>
</protein>
<dbReference type="Proteomes" id="UP000233551">
    <property type="component" value="Unassembled WGS sequence"/>
</dbReference>
<organism evidence="1 2">
    <name type="scientific">Punica granatum</name>
    <name type="common">Pomegranate</name>
    <dbReference type="NCBI Taxonomy" id="22663"/>
    <lineage>
        <taxon>Eukaryota</taxon>
        <taxon>Viridiplantae</taxon>
        <taxon>Streptophyta</taxon>
        <taxon>Embryophyta</taxon>
        <taxon>Tracheophyta</taxon>
        <taxon>Spermatophyta</taxon>
        <taxon>Magnoliopsida</taxon>
        <taxon>eudicotyledons</taxon>
        <taxon>Gunneridae</taxon>
        <taxon>Pentapetalae</taxon>
        <taxon>rosids</taxon>
        <taxon>malvids</taxon>
        <taxon>Myrtales</taxon>
        <taxon>Lythraceae</taxon>
        <taxon>Punica</taxon>
    </lineage>
</organism>
<keyword evidence="2" id="KW-1185">Reference proteome</keyword>
<name>A0A2I0KPW0_PUNGR</name>
<accession>A0A2I0KPW0</accession>
<dbReference type="EMBL" id="PGOL01000438">
    <property type="protein sequence ID" value="PKI70524.1"/>
    <property type="molecule type" value="Genomic_DNA"/>
</dbReference>
<comment type="caution">
    <text evidence="1">The sequence shown here is derived from an EMBL/GenBank/DDBJ whole genome shotgun (WGS) entry which is preliminary data.</text>
</comment>
<proteinExistence type="predicted"/>